<dbReference type="SUPFAM" id="SSF50249">
    <property type="entry name" value="Nucleic acid-binding proteins"/>
    <property type="match status" value="1"/>
</dbReference>
<dbReference type="AlphaFoldDB" id="A0A7U4P4T7"/>
<keyword evidence="4" id="KW-0234">DNA repair</keyword>
<evidence type="ECO:0000256" key="2">
    <source>
        <dbReference type="ARBA" id="ARBA00022705"/>
    </source>
</evidence>
<dbReference type="Gene3D" id="3.30.470.30">
    <property type="entry name" value="DNA ligase/mRNA capping enzyme"/>
    <property type="match status" value="1"/>
</dbReference>
<keyword evidence="3" id="KW-0227">DNA damage</keyword>
<accession>A0A7U4P4T7</accession>
<dbReference type="InterPro" id="IPR050326">
    <property type="entry name" value="NAD_dep_DNA_ligaseB"/>
</dbReference>
<organism evidence="5 6">
    <name type="scientific">Burkholderia humptydooensis</name>
    <dbReference type="NCBI Taxonomy" id="430531"/>
    <lineage>
        <taxon>Bacteria</taxon>
        <taxon>Pseudomonadati</taxon>
        <taxon>Pseudomonadota</taxon>
        <taxon>Betaproteobacteria</taxon>
        <taxon>Burkholderiales</taxon>
        <taxon>Burkholderiaceae</taxon>
        <taxon>Burkholderia</taxon>
        <taxon>pseudomallei group</taxon>
    </lineage>
</organism>
<dbReference type="KEGG" id="bhg:I6G56_08775"/>
<protein>
    <submittedName>
        <fullName evidence="5">Uncharacterized protein</fullName>
    </submittedName>
</protein>
<dbReference type="CDD" id="cd06846">
    <property type="entry name" value="Adenylation_DNA_ligase_like"/>
    <property type="match status" value="1"/>
</dbReference>
<accession>A0A7T2U419</accession>
<dbReference type="PANTHER" id="PTHR47810:SF1">
    <property type="entry name" value="DNA LIGASE B"/>
    <property type="match status" value="1"/>
</dbReference>
<keyword evidence="1" id="KW-0436">Ligase</keyword>
<dbReference type="GO" id="GO:0006260">
    <property type="term" value="P:DNA replication"/>
    <property type="evidence" value="ECO:0007669"/>
    <property type="project" value="UniProtKB-KW"/>
</dbReference>
<dbReference type="Proteomes" id="UP000594943">
    <property type="component" value="Chromosome 1"/>
</dbReference>
<evidence type="ECO:0000313" key="6">
    <source>
        <dbReference type="Proteomes" id="UP000594943"/>
    </source>
</evidence>
<evidence type="ECO:0000256" key="4">
    <source>
        <dbReference type="ARBA" id="ARBA00023204"/>
    </source>
</evidence>
<gene>
    <name evidence="5" type="ORF">I6G56_08775</name>
</gene>
<dbReference type="Gene3D" id="2.40.50.140">
    <property type="entry name" value="Nucleic acid-binding proteins"/>
    <property type="match status" value="1"/>
</dbReference>
<keyword evidence="2" id="KW-0235">DNA replication</keyword>
<sequence length="307" mass="34035">MARYLVHKAVEFSSLSAARKKAIGAAAISDLADKYDLQYKYDGCNVIVKLLNMQHFEIISRTGEKVRSMDHVGRRLLNLFRDLLQRGQQFAVLGEAWARGYPQKRISGWFRRHENAPHLQMAAFDVMPLEDFEAGHCPHPFSRRYETLTVWTRGFTESDTVFLCPLLLAGSYGDPMGNADALCAHGDKRAFDGAVLRDPNAGWKAGSGSDGAIIKVKPRVTFDLRIVGVEEGEGKYEGTAGKIVLQFADGTPVKAAGGTNAEREQWFFNPTAIIGKIGEVACLERLPSGELREPVFKGVRFDKVDID</sequence>
<dbReference type="InterPro" id="IPR012340">
    <property type="entry name" value="NA-bd_OB-fold"/>
</dbReference>
<dbReference type="GO" id="GO:0006281">
    <property type="term" value="P:DNA repair"/>
    <property type="evidence" value="ECO:0007669"/>
    <property type="project" value="UniProtKB-KW"/>
</dbReference>
<proteinExistence type="predicted"/>
<evidence type="ECO:0000313" key="5">
    <source>
        <dbReference type="EMBL" id="QPS45129.1"/>
    </source>
</evidence>
<name>A0A7U4P4T7_9BURK</name>
<reference evidence="5 6" key="1">
    <citation type="submission" date="2020-12" db="EMBL/GenBank/DDBJ databases">
        <title>FDA dAtabase for Regulatory Grade micrObial Sequences (FDA-ARGOS): Supporting development and validation of Infectious Disease Dx tests.</title>
        <authorList>
            <person name="Nelson B."/>
            <person name="Plummer A."/>
            <person name="Tallon L."/>
            <person name="Sadzewicz L."/>
            <person name="Zhao X."/>
            <person name="Boylan J."/>
            <person name="Ott S."/>
            <person name="Bowen H."/>
            <person name="Vavikolanu K."/>
            <person name="Mehta A."/>
            <person name="Aluvathingal J."/>
            <person name="Nadendla S."/>
            <person name="Myers T."/>
            <person name="Yan Y."/>
            <person name="Sichtig H."/>
        </authorList>
    </citation>
    <scope>NUCLEOTIDE SEQUENCE [LARGE SCALE GENOMIC DNA]</scope>
    <source>
        <strain evidence="5 6">FDAARGOS_899</strain>
    </source>
</reference>
<evidence type="ECO:0000256" key="1">
    <source>
        <dbReference type="ARBA" id="ARBA00022598"/>
    </source>
</evidence>
<dbReference type="EMBL" id="CP065686">
    <property type="protein sequence ID" value="QPS45129.1"/>
    <property type="molecule type" value="Genomic_DNA"/>
</dbReference>
<evidence type="ECO:0000256" key="3">
    <source>
        <dbReference type="ARBA" id="ARBA00022763"/>
    </source>
</evidence>
<dbReference type="SUPFAM" id="SSF56091">
    <property type="entry name" value="DNA ligase/mRNA capping enzyme, catalytic domain"/>
    <property type="match status" value="1"/>
</dbReference>
<dbReference type="RefSeq" id="WP_006026389.1">
    <property type="nucleotide sequence ID" value="NZ_CP013380.1"/>
</dbReference>
<dbReference type="GO" id="GO:0016874">
    <property type="term" value="F:ligase activity"/>
    <property type="evidence" value="ECO:0007669"/>
    <property type="project" value="UniProtKB-KW"/>
</dbReference>
<dbReference type="PANTHER" id="PTHR47810">
    <property type="entry name" value="DNA LIGASE"/>
    <property type="match status" value="1"/>
</dbReference>
<dbReference type="CDD" id="cd08041">
    <property type="entry name" value="OBF_kDNA_ligase_like"/>
    <property type="match status" value="1"/>
</dbReference>